<keyword evidence="6 7" id="KW-0472">Membrane</keyword>
<feature type="transmembrane region" description="Helical" evidence="7">
    <location>
        <begin position="12"/>
        <end position="37"/>
    </location>
</feature>
<dbReference type="EMBL" id="APVH01000083">
    <property type="protein sequence ID" value="EPX75412.1"/>
    <property type="molecule type" value="Genomic_DNA"/>
</dbReference>
<feature type="domain" description="ABC transmembrane type-1" evidence="9">
    <location>
        <begin position="69"/>
        <end position="269"/>
    </location>
</feature>
<evidence type="ECO:0000256" key="1">
    <source>
        <dbReference type="ARBA" id="ARBA00004651"/>
    </source>
</evidence>
<evidence type="ECO:0000256" key="8">
    <source>
        <dbReference type="SAM" id="MobiDB-lite"/>
    </source>
</evidence>
<comment type="similarity">
    <text evidence="7">Belongs to the binding-protein-dependent transport system permease family.</text>
</comment>
<comment type="caution">
    <text evidence="10">The sequence shown here is derived from an EMBL/GenBank/DDBJ whole genome shotgun (WGS) entry which is preliminary data.</text>
</comment>
<evidence type="ECO:0000256" key="5">
    <source>
        <dbReference type="ARBA" id="ARBA00022989"/>
    </source>
</evidence>
<gene>
    <name evidence="10" type="ORF">Salmuc_05028</name>
</gene>
<dbReference type="Proteomes" id="UP000015347">
    <property type="component" value="Unassembled WGS sequence"/>
</dbReference>
<feature type="transmembrane region" description="Helical" evidence="7">
    <location>
        <begin position="155"/>
        <end position="178"/>
    </location>
</feature>
<evidence type="ECO:0000256" key="4">
    <source>
        <dbReference type="ARBA" id="ARBA00022692"/>
    </source>
</evidence>
<dbReference type="SUPFAM" id="SSF161098">
    <property type="entry name" value="MetI-like"/>
    <property type="match status" value="1"/>
</dbReference>
<evidence type="ECO:0000259" key="9">
    <source>
        <dbReference type="PROSITE" id="PS50928"/>
    </source>
</evidence>
<evidence type="ECO:0000256" key="6">
    <source>
        <dbReference type="ARBA" id="ARBA00023136"/>
    </source>
</evidence>
<evidence type="ECO:0000313" key="11">
    <source>
        <dbReference type="Proteomes" id="UP000015347"/>
    </source>
</evidence>
<proteinExistence type="inferred from homology"/>
<feature type="transmembrane region" description="Helical" evidence="7">
    <location>
        <begin position="106"/>
        <end position="123"/>
    </location>
</feature>
<dbReference type="eggNOG" id="COG1175">
    <property type="taxonomic scope" value="Bacteria"/>
</dbReference>
<dbReference type="InterPro" id="IPR035906">
    <property type="entry name" value="MetI-like_sf"/>
</dbReference>
<keyword evidence="3" id="KW-1003">Cell membrane</keyword>
<feature type="transmembrane region" description="Helical" evidence="7">
    <location>
        <begin position="208"/>
        <end position="232"/>
    </location>
</feature>
<evidence type="ECO:0000256" key="2">
    <source>
        <dbReference type="ARBA" id="ARBA00022448"/>
    </source>
</evidence>
<evidence type="ECO:0000256" key="7">
    <source>
        <dbReference type="RuleBase" id="RU363032"/>
    </source>
</evidence>
<dbReference type="HOGENOM" id="CLU_016047_0_3_5"/>
<comment type="subcellular location">
    <subcellularLocation>
        <location evidence="1 7">Cell membrane</location>
        <topology evidence="1 7">Multi-pass membrane protein</topology>
    </subcellularLocation>
</comment>
<keyword evidence="5 7" id="KW-1133">Transmembrane helix</keyword>
<dbReference type="PROSITE" id="PS50928">
    <property type="entry name" value="ABC_TM1"/>
    <property type="match status" value="1"/>
</dbReference>
<dbReference type="GO" id="GO:0055085">
    <property type="term" value="P:transmembrane transport"/>
    <property type="evidence" value="ECO:0007669"/>
    <property type="project" value="InterPro"/>
</dbReference>
<dbReference type="CDD" id="cd06261">
    <property type="entry name" value="TM_PBP2"/>
    <property type="match status" value="1"/>
</dbReference>
<keyword evidence="2 7" id="KW-0813">Transport</keyword>
<dbReference type="InterPro" id="IPR000515">
    <property type="entry name" value="MetI-like"/>
</dbReference>
<organism evidence="10 11">
    <name type="scientific">Salipiger mucosus DSM 16094</name>
    <dbReference type="NCBI Taxonomy" id="1123237"/>
    <lineage>
        <taxon>Bacteria</taxon>
        <taxon>Pseudomonadati</taxon>
        <taxon>Pseudomonadota</taxon>
        <taxon>Alphaproteobacteria</taxon>
        <taxon>Rhodobacterales</taxon>
        <taxon>Roseobacteraceae</taxon>
        <taxon>Salipiger</taxon>
    </lineage>
</organism>
<keyword evidence="4 7" id="KW-0812">Transmembrane</keyword>
<feature type="compositionally biased region" description="Basic and acidic residues" evidence="8">
    <location>
        <begin position="267"/>
        <end position="290"/>
    </location>
</feature>
<dbReference type="Gene3D" id="1.10.3720.10">
    <property type="entry name" value="MetI-like"/>
    <property type="match status" value="1"/>
</dbReference>
<feature type="transmembrane region" description="Helical" evidence="7">
    <location>
        <begin position="68"/>
        <end position="94"/>
    </location>
</feature>
<feature type="compositionally biased region" description="Low complexity" evidence="8">
    <location>
        <begin position="311"/>
        <end position="324"/>
    </location>
</feature>
<dbReference type="AlphaFoldDB" id="S9Q5S9"/>
<feature type="compositionally biased region" description="Basic residues" evidence="8">
    <location>
        <begin position="325"/>
        <end position="334"/>
    </location>
</feature>
<keyword evidence="11" id="KW-1185">Reference proteome</keyword>
<dbReference type="STRING" id="1123237.Salmuc_05028"/>
<dbReference type="PANTHER" id="PTHR43005:SF2">
    <property type="entry name" value="INTEGRAL MEMBRANE SUGAR TRANSPORT PROTEIN"/>
    <property type="match status" value="1"/>
</dbReference>
<evidence type="ECO:0000256" key="3">
    <source>
        <dbReference type="ARBA" id="ARBA00022475"/>
    </source>
</evidence>
<dbReference type="Pfam" id="PF00528">
    <property type="entry name" value="BPD_transp_1"/>
    <property type="match status" value="1"/>
</dbReference>
<accession>S9Q5S9</accession>
<evidence type="ECO:0000313" key="10">
    <source>
        <dbReference type="EMBL" id="EPX75412.1"/>
    </source>
</evidence>
<protein>
    <submittedName>
        <fullName evidence="10">Various polyols ABC transporter, permease component 1</fullName>
    </submittedName>
</protein>
<dbReference type="PANTHER" id="PTHR43005">
    <property type="entry name" value="BLR7065 PROTEIN"/>
    <property type="match status" value="1"/>
</dbReference>
<sequence>MATQHSRAAARLMISPAVLLLLGWMLIPLAMTIYFSFLRYNLLMPGMEEFTGWTNYRFFLTDPAFKAALINTLLLVGGVLLITSVGGVLLALLLDQPFWGQGVVRIMVIAPFFVMPTVSALVWKNMFMNPVNGLFGHFAQSLGLAPFDFLSQAPLASIIGIVSWQWLPFATLILLTALQSLDQEQLEAAEMDGAGPLSRFFYIMLPHLARAITVVILIQTIFLLSIFAEIFVTTSGGPGTASTNLTFLIFLETPAALRRGHGLGRGRGRDHPGQHRRDLPDADDRQEPGRVRMTRGAANRPQIRSARADRTGAPPAAAHASGGRIWRKMKVGEE</sequence>
<feature type="region of interest" description="Disordered" evidence="8">
    <location>
        <begin position="261"/>
        <end position="334"/>
    </location>
</feature>
<dbReference type="GO" id="GO:0005886">
    <property type="term" value="C:plasma membrane"/>
    <property type="evidence" value="ECO:0007669"/>
    <property type="project" value="UniProtKB-SubCell"/>
</dbReference>
<name>S9Q5S9_9RHOB</name>
<reference evidence="11" key="1">
    <citation type="journal article" date="2014" name="Stand. Genomic Sci.">
        <title>Genome sequence of the exopolysaccharide-producing Salipiger mucosus type strain (DSM 16094(T)), a moderately halophilic member of the Roseobacter clade.</title>
        <authorList>
            <person name="Riedel T."/>
            <person name="Spring S."/>
            <person name="Fiebig A."/>
            <person name="Petersen J."/>
            <person name="Kyrpides N.C."/>
            <person name="Goker M."/>
            <person name="Klenk H.P."/>
        </authorList>
    </citation>
    <scope>NUCLEOTIDE SEQUENCE [LARGE SCALE GENOMIC DNA]</scope>
    <source>
        <strain evidence="11">DSM 16094</strain>
    </source>
</reference>